<evidence type="ECO:0000313" key="2">
    <source>
        <dbReference type="Proteomes" id="UP000296049"/>
    </source>
</evidence>
<accession>R0JXS6</accession>
<reference evidence="2" key="1">
    <citation type="journal article" date="2013" name="Nat. Genet.">
        <title>The duck genome and transcriptome provide insight into an avian influenza virus reservoir species.</title>
        <authorList>
            <person name="Huang Y."/>
            <person name="Li Y."/>
            <person name="Burt D.W."/>
            <person name="Chen H."/>
            <person name="Zhang Y."/>
            <person name="Qian W."/>
            <person name="Kim H."/>
            <person name="Gan S."/>
            <person name="Zhao Y."/>
            <person name="Li J."/>
            <person name="Yi K."/>
            <person name="Feng H."/>
            <person name="Zhu P."/>
            <person name="Li B."/>
            <person name="Liu Q."/>
            <person name="Fairley S."/>
            <person name="Magor K.E."/>
            <person name="Du Z."/>
            <person name="Hu X."/>
            <person name="Goodman L."/>
            <person name="Tafer H."/>
            <person name="Vignal A."/>
            <person name="Lee T."/>
            <person name="Kim K.W."/>
            <person name="Sheng Z."/>
            <person name="An Y."/>
            <person name="Searle S."/>
            <person name="Herrero J."/>
            <person name="Groenen M.A."/>
            <person name="Crooijmans R.P."/>
            <person name="Faraut T."/>
            <person name="Cai Q."/>
            <person name="Webster R.G."/>
            <person name="Aldridge J.R."/>
            <person name="Warren W.C."/>
            <person name="Bartschat S."/>
            <person name="Kehr S."/>
            <person name="Marz M."/>
            <person name="Stadler P.F."/>
            <person name="Smith J."/>
            <person name="Kraus R.H."/>
            <person name="Zhao Y."/>
            <person name="Ren L."/>
            <person name="Fei J."/>
            <person name="Morisson M."/>
            <person name="Kaiser P."/>
            <person name="Griffin D.K."/>
            <person name="Rao M."/>
            <person name="Pitel F."/>
            <person name="Wang J."/>
            <person name="Li N."/>
        </authorList>
    </citation>
    <scope>NUCLEOTIDE SEQUENCE [LARGE SCALE GENOMIC DNA]</scope>
</reference>
<proteinExistence type="predicted"/>
<keyword evidence="2" id="KW-1185">Reference proteome</keyword>
<dbReference type="AlphaFoldDB" id="R0JXS6"/>
<gene>
    <name evidence="1" type="ORF">Anapl_17371</name>
</gene>
<dbReference type="EMBL" id="KB742997">
    <property type="protein sequence ID" value="EOB02097.1"/>
    <property type="molecule type" value="Genomic_DNA"/>
</dbReference>
<protein>
    <submittedName>
        <fullName evidence="1">Uncharacterized protein</fullName>
    </submittedName>
</protein>
<dbReference type="Proteomes" id="UP000296049">
    <property type="component" value="Unassembled WGS sequence"/>
</dbReference>
<evidence type="ECO:0000313" key="1">
    <source>
        <dbReference type="EMBL" id="EOB02097.1"/>
    </source>
</evidence>
<sequence length="134" mass="15403">MVCREKGAQKMPKDKQRTFKYKIFAPFDPKRGSVTLANDMRNIQIRRPSDTASILTALTFNSFCTLTHTLHYPSENRKHFADKSCFSHTVKVYIRKPYKTNTLPIQNIGYLAEMSPVGIHSGSYFSANDDDYDE</sequence>
<name>R0JXS6_ANAPL</name>
<organism evidence="1 2">
    <name type="scientific">Anas platyrhynchos</name>
    <name type="common">Mallard</name>
    <name type="synonym">Anas boschas</name>
    <dbReference type="NCBI Taxonomy" id="8839"/>
    <lineage>
        <taxon>Eukaryota</taxon>
        <taxon>Metazoa</taxon>
        <taxon>Chordata</taxon>
        <taxon>Craniata</taxon>
        <taxon>Vertebrata</taxon>
        <taxon>Euteleostomi</taxon>
        <taxon>Archelosauria</taxon>
        <taxon>Archosauria</taxon>
        <taxon>Dinosauria</taxon>
        <taxon>Saurischia</taxon>
        <taxon>Theropoda</taxon>
        <taxon>Coelurosauria</taxon>
        <taxon>Aves</taxon>
        <taxon>Neognathae</taxon>
        <taxon>Galloanserae</taxon>
        <taxon>Anseriformes</taxon>
        <taxon>Anatidae</taxon>
        <taxon>Anatinae</taxon>
        <taxon>Anas</taxon>
    </lineage>
</organism>